<keyword evidence="3" id="KW-1185">Reference proteome</keyword>
<dbReference type="EMBL" id="AM920427">
    <property type="protein sequence ID" value="CAP80266.1"/>
    <property type="molecule type" value="Genomic_DNA"/>
</dbReference>
<gene>
    <name evidence="2" type="ORF">Pc12g06390</name>
    <name evidence="2" type="ORF">PCH_Pc12g06390</name>
</gene>
<dbReference type="AlphaFoldDB" id="B6H0D5"/>
<protein>
    <submittedName>
        <fullName evidence="2">Uncharacterized protein</fullName>
    </submittedName>
</protein>
<feature type="compositionally biased region" description="Polar residues" evidence="1">
    <location>
        <begin position="56"/>
        <end position="84"/>
    </location>
</feature>
<dbReference type="VEuPathDB" id="FungiDB:PCH_Pc12g06390"/>
<evidence type="ECO:0000256" key="1">
    <source>
        <dbReference type="SAM" id="MobiDB-lite"/>
    </source>
</evidence>
<feature type="region of interest" description="Disordered" evidence="1">
    <location>
        <begin position="48"/>
        <end position="95"/>
    </location>
</feature>
<accession>B6H0D5</accession>
<dbReference type="HOGENOM" id="CLU_619788_0_0_1"/>
<name>B6H0D5_PENRW</name>
<dbReference type="OMA" id="FSHSACE"/>
<reference evidence="2 3" key="1">
    <citation type="journal article" date="2008" name="Nat. Biotechnol.">
        <title>Genome sequencing and analysis of the filamentous fungus Penicillium chrysogenum.</title>
        <authorList>
            <person name="van den Berg M.A."/>
            <person name="Albang R."/>
            <person name="Albermann K."/>
            <person name="Badger J.H."/>
            <person name="Daran J.-M."/>
            <person name="Driessen A.J.M."/>
            <person name="Garcia-Estrada C."/>
            <person name="Fedorova N.D."/>
            <person name="Harris D.M."/>
            <person name="Heijne W.H.M."/>
            <person name="Joardar V.S."/>
            <person name="Kiel J.A.K.W."/>
            <person name="Kovalchuk A."/>
            <person name="Martin J.F."/>
            <person name="Nierman W.C."/>
            <person name="Nijland J.G."/>
            <person name="Pronk J.T."/>
            <person name="Roubos J.A."/>
            <person name="van der Klei I.J."/>
            <person name="van Peij N.N.M.E."/>
            <person name="Veenhuis M."/>
            <person name="von Doehren H."/>
            <person name="Wagner C."/>
            <person name="Wortman J.R."/>
            <person name="Bovenberg R.A.L."/>
        </authorList>
    </citation>
    <scope>NUCLEOTIDE SEQUENCE [LARGE SCALE GENOMIC DNA]</scope>
    <source>
        <strain evidence="3">ATCC 28089 / DSM 1075 / NRRL 1951 / Wisconsin 54-1255</strain>
    </source>
</reference>
<dbReference type="OrthoDB" id="2740448at2759"/>
<sequence length="442" mass="48183">MFGTLRIGSEKNSVEFIEHAKGEAASRLGGYVFSHSACESCRLKKVKPSRAGIGAPSNSSRPKSRSHFQANFSNMSGTAGTSKAPSPLGNDGVDREIGGWEMAETDPAGSVVTTTSQFLNRVNQGEHSNLNDLRQGQRFGGELDYSENELNDIFSNIAYLQPDDMETNVFVGAANRAVLDAEAFDSMTEPANSMSDDIGDFAVSQPPSTDAQSAFMAFDHARTSSSSSSHQSSDTSASDAFIATDFDRARPRTDPSTCQCRGSILRVLAEIESNILSASPSNMYAILSYLRQTTAASNDILTCRICNSRIKFFGLLGIIGEKITSLSGAIITAFVCRVKEQNESVDFGKSDSPDKRLDRNRAIQLCEFQVQSLQEFKVVSAAVIKLQLKYSVAFVSRTRELAISMNHLAQAQSLKKLESRLDELFIKMQRMVSEVDSDLCDI</sequence>
<organism evidence="2 3">
    <name type="scientific">Penicillium rubens (strain ATCC 28089 / DSM 1075 / NRRL 1951 / Wisconsin 54-1255)</name>
    <name type="common">Penicillium chrysogenum</name>
    <dbReference type="NCBI Taxonomy" id="500485"/>
    <lineage>
        <taxon>Eukaryota</taxon>
        <taxon>Fungi</taxon>
        <taxon>Dikarya</taxon>
        <taxon>Ascomycota</taxon>
        <taxon>Pezizomycotina</taxon>
        <taxon>Eurotiomycetes</taxon>
        <taxon>Eurotiomycetidae</taxon>
        <taxon>Eurotiales</taxon>
        <taxon>Aspergillaceae</taxon>
        <taxon>Penicillium</taxon>
        <taxon>Penicillium chrysogenum species complex</taxon>
    </lineage>
</organism>
<evidence type="ECO:0000313" key="2">
    <source>
        <dbReference type="EMBL" id="CAP80266.1"/>
    </source>
</evidence>
<dbReference type="Proteomes" id="UP000000724">
    <property type="component" value="Contig Pc00c12"/>
</dbReference>
<evidence type="ECO:0000313" key="3">
    <source>
        <dbReference type="Proteomes" id="UP000000724"/>
    </source>
</evidence>
<dbReference type="STRING" id="500485.B6H0D5"/>
<proteinExistence type="predicted"/>